<feature type="region of interest" description="Disordered" evidence="2">
    <location>
        <begin position="1"/>
        <end position="21"/>
    </location>
</feature>
<organism evidence="4 5">
    <name type="scientific">[Myrmecia] bisecta</name>
    <dbReference type="NCBI Taxonomy" id="41462"/>
    <lineage>
        <taxon>Eukaryota</taxon>
        <taxon>Viridiplantae</taxon>
        <taxon>Chlorophyta</taxon>
        <taxon>core chlorophytes</taxon>
        <taxon>Trebouxiophyceae</taxon>
        <taxon>Trebouxiales</taxon>
        <taxon>Trebouxiaceae</taxon>
        <taxon>Myrmecia</taxon>
    </lineage>
</organism>
<sequence>MSGPDTFRPQLDGLELPEGLPESEMFGVGELEFNLDTVLDQFVQQNSFPDVTSNSVGLDGGQIFVSQQQLLSAFASHSRGDLALGASLHHASADAAAQDQAIASSSGSGDVSTHSKGSGDLPTNRKGATAEKLMSRAERTANKNRQAQARFRARTKAKAKETEEQLKHLTEQLQRLQTENVNLASRNSVLEKCLDLREEQIQIMHEQQQILEPGADLAAPMDDIFDTACPGSFGTGCVALNTASKPYADKHMVMLLDSQPSGVASFAHPMALIARTGSSHTEQDVRAMSCEDFIRAWKGYVRVFATLLMADVDTPQVEQQLLEAKREAGQLCMRTAVLNPLNIMKLLSCNMEDKPGADGSRYASAERWRAVTRSLAMTPEQRGEIAKLRQEYQTSCRRIMEERQQIYARVQTVSVGDMTESRLVARASLAMHKALQELKQNLRSGHSTGLLFIATVLSRVFTPLQFARAAVQSYPLYPDMLAITQCVGEEGTDASPVAASPPTVFSGVQQTPIVT</sequence>
<evidence type="ECO:0000256" key="2">
    <source>
        <dbReference type="SAM" id="MobiDB-lite"/>
    </source>
</evidence>
<keyword evidence="5" id="KW-1185">Reference proteome</keyword>
<evidence type="ECO:0000313" key="5">
    <source>
        <dbReference type="Proteomes" id="UP001489004"/>
    </source>
</evidence>
<evidence type="ECO:0000256" key="1">
    <source>
        <dbReference type="SAM" id="Coils"/>
    </source>
</evidence>
<comment type="caution">
    <text evidence="4">The sequence shown here is derived from an EMBL/GenBank/DDBJ whole genome shotgun (WGS) entry which is preliminary data.</text>
</comment>
<gene>
    <name evidence="4" type="ORF">WJX72_000959</name>
</gene>
<dbReference type="InterPro" id="IPR046347">
    <property type="entry name" value="bZIP_sf"/>
</dbReference>
<dbReference type="CDD" id="cd14686">
    <property type="entry name" value="bZIP"/>
    <property type="match status" value="1"/>
</dbReference>
<dbReference type="InterPro" id="IPR004827">
    <property type="entry name" value="bZIP"/>
</dbReference>
<feature type="coiled-coil region" evidence="1">
    <location>
        <begin position="130"/>
        <end position="186"/>
    </location>
</feature>
<dbReference type="Gene3D" id="1.20.5.170">
    <property type="match status" value="1"/>
</dbReference>
<dbReference type="AlphaFoldDB" id="A0AAW1Q052"/>
<dbReference type="EMBL" id="JALJOR010000006">
    <property type="protein sequence ID" value="KAK9815275.1"/>
    <property type="molecule type" value="Genomic_DNA"/>
</dbReference>
<feature type="domain" description="BZIP" evidence="3">
    <location>
        <begin position="139"/>
        <end position="154"/>
    </location>
</feature>
<dbReference type="PROSITE" id="PS00036">
    <property type="entry name" value="BZIP_BASIC"/>
    <property type="match status" value="1"/>
</dbReference>
<dbReference type="SUPFAM" id="SSF57959">
    <property type="entry name" value="Leucine zipper domain"/>
    <property type="match status" value="1"/>
</dbReference>
<evidence type="ECO:0000259" key="3">
    <source>
        <dbReference type="PROSITE" id="PS00036"/>
    </source>
</evidence>
<feature type="region of interest" description="Disordered" evidence="2">
    <location>
        <begin position="99"/>
        <end position="129"/>
    </location>
</feature>
<evidence type="ECO:0000313" key="4">
    <source>
        <dbReference type="EMBL" id="KAK9815275.1"/>
    </source>
</evidence>
<accession>A0AAW1Q052</accession>
<dbReference type="Proteomes" id="UP001489004">
    <property type="component" value="Unassembled WGS sequence"/>
</dbReference>
<keyword evidence="1" id="KW-0175">Coiled coil</keyword>
<protein>
    <recommendedName>
        <fullName evidence="3">BZIP domain-containing protein</fullName>
    </recommendedName>
</protein>
<feature type="compositionally biased region" description="Low complexity" evidence="2">
    <location>
        <begin position="99"/>
        <end position="109"/>
    </location>
</feature>
<name>A0AAW1Q052_9CHLO</name>
<reference evidence="4 5" key="1">
    <citation type="journal article" date="2024" name="Nat. Commun.">
        <title>Phylogenomics reveals the evolutionary origins of lichenization in chlorophyte algae.</title>
        <authorList>
            <person name="Puginier C."/>
            <person name="Libourel C."/>
            <person name="Otte J."/>
            <person name="Skaloud P."/>
            <person name="Haon M."/>
            <person name="Grisel S."/>
            <person name="Petersen M."/>
            <person name="Berrin J.G."/>
            <person name="Delaux P.M."/>
            <person name="Dal Grande F."/>
            <person name="Keller J."/>
        </authorList>
    </citation>
    <scope>NUCLEOTIDE SEQUENCE [LARGE SCALE GENOMIC DNA]</scope>
    <source>
        <strain evidence="4 5">SAG 2043</strain>
    </source>
</reference>
<proteinExistence type="predicted"/>
<dbReference type="GO" id="GO:0003700">
    <property type="term" value="F:DNA-binding transcription factor activity"/>
    <property type="evidence" value="ECO:0007669"/>
    <property type="project" value="InterPro"/>
</dbReference>